<keyword evidence="4 10" id="KW-0812">Transmembrane</keyword>
<evidence type="ECO:0000259" key="14">
    <source>
        <dbReference type="Pfam" id="PF07715"/>
    </source>
</evidence>
<feature type="chain" id="PRO_5029501478" evidence="12">
    <location>
        <begin position="23"/>
        <end position="1078"/>
    </location>
</feature>
<protein>
    <submittedName>
        <fullName evidence="15">SusC/RagA family TonB-linked outer membrane protein</fullName>
    </submittedName>
</protein>
<keyword evidence="16" id="KW-1185">Reference proteome</keyword>
<dbReference type="Gene3D" id="2.60.40.1120">
    <property type="entry name" value="Carboxypeptidase-like, regulatory domain"/>
    <property type="match status" value="1"/>
</dbReference>
<dbReference type="PANTHER" id="PTHR30069:SF29">
    <property type="entry name" value="HEMOGLOBIN AND HEMOGLOBIN-HAPTOGLOBIN-BINDING PROTEIN 1-RELATED"/>
    <property type="match status" value="1"/>
</dbReference>
<evidence type="ECO:0000313" key="16">
    <source>
        <dbReference type="Proteomes" id="UP000490922"/>
    </source>
</evidence>
<keyword evidence="6 11" id="KW-0798">TonB box</keyword>
<dbReference type="PANTHER" id="PTHR30069">
    <property type="entry name" value="TONB-DEPENDENT OUTER MEMBRANE RECEPTOR"/>
    <property type="match status" value="1"/>
</dbReference>
<evidence type="ECO:0000256" key="10">
    <source>
        <dbReference type="PROSITE-ProRule" id="PRU01360"/>
    </source>
</evidence>
<evidence type="ECO:0000256" key="1">
    <source>
        <dbReference type="ARBA" id="ARBA00004571"/>
    </source>
</evidence>
<evidence type="ECO:0000256" key="12">
    <source>
        <dbReference type="SAM" id="SignalP"/>
    </source>
</evidence>
<evidence type="ECO:0000313" key="15">
    <source>
        <dbReference type="EMBL" id="KAB1155738.1"/>
    </source>
</evidence>
<feature type="signal peptide" evidence="12">
    <location>
        <begin position="1"/>
        <end position="22"/>
    </location>
</feature>
<keyword evidence="2 10" id="KW-0813">Transport</keyword>
<dbReference type="AlphaFoldDB" id="A0A7J5AE67"/>
<evidence type="ECO:0000256" key="6">
    <source>
        <dbReference type="ARBA" id="ARBA00023077"/>
    </source>
</evidence>
<comment type="caution">
    <text evidence="15">The sequence shown here is derived from an EMBL/GenBank/DDBJ whole genome shotgun (WGS) entry which is preliminary data.</text>
</comment>
<gene>
    <name evidence="15" type="ORF">F6464_09450</name>
</gene>
<dbReference type="InterPro" id="IPR037066">
    <property type="entry name" value="Plug_dom_sf"/>
</dbReference>
<dbReference type="OrthoDB" id="9768177at2"/>
<dbReference type="NCBIfam" id="TIGR04056">
    <property type="entry name" value="OMP_RagA_SusC"/>
    <property type="match status" value="1"/>
</dbReference>
<reference evidence="15 16" key="1">
    <citation type="submission" date="2019-09" db="EMBL/GenBank/DDBJ databases">
        <title>Flavobacterium sp. nov., isolated from glacier ice.</title>
        <authorList>
            <person name="Liu Q."/>
        </authorList>
    </citation>
    <scope>NUCLEOTIDE SEQUENCE [LARGE SCALE GENOMIC DNA]</scope>
    <source>
        <strain evidence="15 16">NBRC 112527</strain>
    </source>
</reference>
<evidence type="ECO:0000256" key="4">
    <source>
        <dbReference type="ARBA" id="ARBA00022692"/>
    </source>
</evidence>
<evidence type="ECO:0000256" key="5">
    <source>
        <dbReference type="ARBA" id="ARBA00022729"/>
    </source>
</evidence>
<comment type="similarity">
    <text evidence="10 11">Belongs to the TonB-dependent receptor family.</text>
</comment>
<dbReference type="InterPro" id="IPR039426">
    <property type="entry name" value="TonB-dep_rcpt-like"/>
</dbReference>
<dbReference type="SUPFAM" id="SSF56935">
    <property type="entry name" value="Porins"/>
    <property type="match status" value="1"/>
</dbReference>
<dbReference type="Pfam" id="PF13715">
    <property type="entry name" value="CarbopepD_reg_2"/>
    <property type="match status" value="1"/>
</dbReference>
<name>A0A7J5AE67_9FLAO</name>
<evidence type="ECO:0000256" key="8">
    <source>
        <dbReference type="ARBA" id="ARBA00023170"/>
    </source>
</evidence>
<dbReference type="Gene3D" id="2.40.170.20">
    <property type="entry name" value="TonB-dependent receptor, beta-barrel domain"/>
    <property type="match status" value="1"/>
</dbReference>
<evidence type="ECO:0000256" key="3">
    <source>
        <dbReference type="ARBA" id="ARBA00022452"/>
    </source>
</evidence>
<dbReference type="Gene3D" id="2.170.130.10">
    <property type="entry name" value="TonB-dependent receptor, plug domain"/>
    <property type="match status" value="1"/>
</dbReference>
<dbReference type="InterPro" id="IPR000531">
    <property type="entry name" value="Beta-barrel_TonB"/>
</dbReference>
<proteinExistence type="inferred from homology"/>
<dbReference type="SUPFAM" id="SSF49464">
    <property type="entry name" value="Carboxypeptidase regulatory domain-like"/>
    <property type="match status" value="1"/>
</dbReference>
<keyword evidence="9 10" id="KW-0998">Cell outer membrane</keyword>
<dbReference type="RefSeq" id="WP_151107568.1">
    <property type="nucleotide sequence ID" value="NZ_WAEM01000004.1"/>
</dbReference>
<dbReference type="InterPro" id="IPR012910">
    <property type="entry name" value="Plug_dom"/>
</dbReference>
<comment type="subcellular location">
    <subcellularLocation>
        <location evidence="1 10">Cell outer membrane</location>
        <topology evidence="1 10">Multi-pass membrane protein</topology>
    </subcellularLocation>
</comment>
<keyword evidence="5 12" id="KW-0732">Signal</keyword>
<dbReference type="Pfam" id="PF07715">
    <property type="entry name" value="Plug"/>
    <property type="match status" value="1"/>
</dbReference>
<keyword evidence="8" id="KW-0675">Receptor</keyword>
<evidence type="ECO:0000256" key="9">
    <source>
        <dbReference type="ARBA" id="ARBA00023237"/>
    </source>
</evidence>
<dbReference type="GO" id="GO:0044718">
    <property type="term" value="P:siderophore transmembrane transport"/>
    <property type="evidence" value="ECO:0007669"/>
    <property type="project" value="TreeGrafter"/>
</dbReference>
<evidence type="ECO:0000259" key="13">
    <source>
        <dbReference type="Pfam" id="PF00593"/>
    </source>
</evidence>
<dbReference type="Proteomes" id="UP000490922">
    <property type="component" value="Unassembled WGS sequence"/>
</dbReference>
<dbReference type="GO" id="GO:0015344">
    <property type="term" value="F:siderophore uptake transmembrane transporter activity"/>
    <property type="evidence" value="ECO:0007669"/>
    <property type="project" value="TreeGrafter"/>
</dbReference>
<feature type="domain" description="TonB-dependent receptor plug" evidence="14">
    <location>
        <begin position="115"/>
        <end position="244"/>
    </location>
</feature>
<dbReference type="InterPro" id="IPR023996">
    <property type="entry name" value="TonB-dep_OMP_SusC/RagA"/>
</dbReference>
<evidence type="ECO:0000256" key="2">
    <source>
        <dbReference type="ARBA" id="ARBA00022448"/>
    </source>
</evidence>
<dbReference type="PROSITE" id="PS52016">
    <property type="entry name" value="TONB_DEPENDENT_REC_3"/>
    <property type="match status" value="1"/>
</dbReference>
<evidence type="ECO:0000256" key="7">
    <source>
        <dbReference type="ARBA" id="ARBA00023136"/>
    </source>
</evidence>
<dbReference type="InterPro" id="IPR036942">
    <property type="entry name" value="Beta-barrel_TonB_sf"/>
</dbReference>
<evidence type="ECO:0000256" key="11">
    <source>
        <dbReference type="RuleBase" id="RU003357"/>
    </source>
</evidence>
<dbReference type="Pfam" id="PF00593">
    <property type="entry name" value="TonB_dep_Rec_b-barrel"/>
    <property type="match status" value="1"/>
</dbReference>
<organism evidence="15 16">
    <name type="scientific">Flavobacterium luteum</name>
    <dbReference type="NCBI Taxonomy" id="2026654"/>
    <lineage>
        <taxon>Bacteria</taxon>
        <taxon>Pseudomonadati</taxon>
        <taxon>Bacteroidota</taxon>
        <taxon>Flavobacteriia</taxon>
        <taxon>Flavobacteriales</taxon>
        <taxon>Flavobacteriaceae</taxon>
        <taxon>Flavobacterium</taxon>
    </lineage>
</organism>
<sequence>MKLKFNGFLTLLLVLLAQITFAQDRTVTGVVTDGSGLPIPGVNVLVKGTQTGTQTDFDGKFKIAASQGQVLVFSFLGLKKQEVAATSTTLNVKMQDDSVQLEGVVVTAQGIKREKRSLGYAVSEVKSKDLEQRPDGDIARVLNGKASGVSIISQNGLSGSGTNVVIRGLKSFSGSNQALFIVDGVPFSSDTNSSGRQGDRNDFVNGNNGSSRFLDLDPNNIESVSVLKGLAAANLYGSLGRNGVILITTKSGSSKKSNKKSEISVASSLFINEVASIPDYQNKYGGGFDQAFSWAFSNWGPTFEKEGAAGWGNSAAFAPDGTVAHPYSTSNISELFPELAGVRYEYKPYSSVKDFFRKGVISNLSVNIKGTSDDGNTSYNLNYGHNDDEGFTPGNGVVRNTLSMGGRAKLSNKFTINGTLNYSKTDFKSPPVALSQGNGATGTGSSIFGDLWFTPRSVNLQGFPYQRPDGGSAYYRQDNSIQNPYWTLNNSGTTQSTNRAYGNLSLNYEINSNLNVLYRAGLDNYNEANVSFQNKGGVNTNDGFGTRTPSGFYETWNNTNTIWDHSLVLNGKYLFSDKLNLNYNLGATSRNEVNASNGVASDGQVIFGVLRHYNFRNSLPIEGYADRNLVGLYAQTEFEYDNYLYLTLSGRNDWVSDFSPENRSQFYPSANVSFIPTSAFENISSDKGLNFLKLRFGVGTSANFGDFGGYPVSPTLTLDVRDNQDEAGTNIITNAIGQVLGNPNLKPELLTEYEVGLETKFFKNRFGIDLSLFKRTTKDLIVNRPLDPATGYFQTKTNVGQIDGKGLELDLTAAIINNEANGFNWDTNINFTTNDTEVINLGLDTERVIYSGFSNLGNVAEVGYPLTSIFGGKILRDENGQFVVDAEGNYIDSPVDGIIGDANPDWIMNVGNTFTYKNFNLGITVNYTKGGDILSSTISTLLGRGLIEETVDRERTFILPGVNQQGQTNNVQINNSDYFFSNVLFGPNELQIYDATTIRLQEVSFGYTIPSKILEKTAFSSVSFNVSGNNLYYRAINTPKGANFDPNTSGTGVGNGVGFDYLNGPSSRKYGFSVKVSF</sequence>
<dbReference type="InterPro" id="IPR008969">
    <property type="entry name" value="CarboxyPept-like_regulatory"/>
</dbReference>
<accession>A0A7J5AE67</accession>
<feature type="domain" description="TonB-dependent receptor-like beta-barrel" evidence="13">
    <location>
        <begin position="455"/>
        <end position="932"/>
    </location>
</feature>
<keyword evidence="7 10" id="KW-0472">Membrane</keyword>
<dbReference type="EMBL" id="WAEM01000004">
    <property type="protein sequence ID" value="KAB1155738.1"/>
    <property type="molecule type" value="Genomic_DNA"/>
</dbReference>
<dbReference type="GO" id="GO:0009279">
    <property type="term" value="C:cell outer membrane"/>
    <property type="evidence" value="ECO:0007669"/>
    <property type="project" value="UniProtKB-SubCell"/>
</dbReference>
<keyword evidence="3 10" id="KW-1134">Transmembrane beta strand</keyword>